<dbReference type="SMART" id="SM00361">
    <property type="entry name" value="RRM_1"/>
    <property type="match status" value="1"/>
</dbReference>
<feature type="compositionally biased region" description="Pro residues" evidence="22">
    <location>
        <begin position="10"/>
        <end position="21"/>
    </location>
</feature>
<reference evidence="27" key="1">
    <citation type="submission" date="2022-11" db="UniProtKB">
        <authorList>
            <consortium name="WormBaseParasite"/>
        </authorList>
    </citation>
    <scope>IDENTIFICATION</scope>
</reference>
<dbReference type="PROSITE" id="PS00518">
    <property type="entry name" value="ZF_RING_1"/>
    <property type="match status" value="1"/>
</dbReference>
<keyword evidence="17" id="KW-0508">mRNA splicing</keyword>
<dbReference type="GO" id="GO:0045292">
    <property type="term" value="P:mRNA cis splicing, via spliceosome"/>
    <property type="evidence" value="ECO:0007669"/>
    <property type="project" value="InterPro"/>
</dbReference>
<dbReference type="InterPro" id="IPR001841">
    <property type="entry name" value="Znf_RING"/>
</dbReference>
<keyword evidence="16" id="KW-0576">Peroxisome</keyword>
<accession>A0A914XPP8</accession>
<feature type="domain" description="G-patch" evidence="25">
    <location>
        <begin position="247"/>
        <end position="293"/>
    </location>
</feature>
<feature type="region of interest" description="Disordered" evidence="22">
    <location>
        <begin position="177"/>
        <end position="210"/>
    </location>
</feature>
<evidence type="ECO:0000256" key="11">
    <source>
        <dbReference type="ARBA" id="ARBA00022833"/>
    </source>
</evidence>
<proteinExistence type="inferred from homology"/>
<protein>
    <recommendedName>
        <fullName evidence="19">Peroxisome biogenesis factor 2</fullName>
    </recommendedName>
</protein>
<keyword evidence="7" id="KW-0507">mRNA processing</keyword>
<dbReference type="FunFam" id="3.30.70.330:FF:000382">
    <property type="entry name" value="G-patch domain-containing protein"/>
    <property type="match status" value="1"/>
</dbReference>
<keyword evidence="8" id="KW-0812">Transmembrane</keyword>
<evidence type="ECO:0000256" key="15">
    <source>
        <dbReference type="ARBA" id="ARBA00023136"/>
    </source>
</evidence>
<feature type="region of interest" description="Disordered" evidence="22">
    <location>
        <begin position="1"/>
        <end position="51"/>
    </location>
</feature>
<evidence type="ECO:0000256" key="10">
    <source>
        <dbReference type="ARBA" id="ARBA00022771"/>
    </source>
</evidence>
<dbReference type="Gene3D" id="3.30.70.330">
    <property type="match status" value="1"/>
</dbReference>
<evidence type="ECO:0000256" key="3">
    <source>
        <dbReference type="ARBA" id="ARBA00004906"/>
    </source>
</evidence>
<comment type="pathway">
    <text evidence="3">Protein modification; protein ubiquitination.</text>
</comment>
<dbReference type="SUPFAM" id="SSF57850">
    <property type="entry name" value="RING/U-box"/>
    <property type="match status" value="1"/>
</dbReference>
<dbReference type="PROSITE" id="PS50089">
    <property type="entry name" value="ZF_RING_2"/>
    <property type="match status" value="1"/>
</dbReference>
<evidence type="ECO:0000256" key="9">
    <source>
        <dbReference type="ARBA" id="ARBA00022723"/>
    </source>
</evidence>
<comment type="similarity">
    <text evidence="4">Belongs to the RRM half pint family.</text>
</comment>
<evidence type="ECO:0000259" key="24">
    <source>
        <dbReference type="PROSITE" id="PS50102"/>
    </source>
</evidence>
<dbReference type="InterPro" id="IPR018957">
    <property type="entry name" value="Znf_C3HC4_RING-type"/>
</dbReference>
<name>A0A914XPP8_9BILA</name>
<dbReference type="InterPro" id="IPR000504">
    <property type="entry name" value="RRM_dom"/>
</dbReference>
<evidence type="ECO:0000313" key="26">
    <source>
        <dbReference type="Proteomes" id="UP000887566"/>
    </source>
</evidence>
<comment type="subcellular location">
    <subcellularLocation>
        <location evidence="1">Nucleus</location>
    </subcellularLocation>
    <subcellularLocation>
        <location evidence="2">Peroxisome membrane</location>
        <topology evidence="2">Multi-pass membrane protein</topology>
    </subcellularLocation>
</comment>
<dbReference type="CDD" id="cd12647">
    <property type="entry name" value="RRM_UHM_SPF45"/>
    <property type="match status" value="1"/>
</dbReference>
<evidence type="ECO:0000256" key="7">
    <source>
        <dbReference type="ARBA" id="ARBA00022664"/>
    </source>
</evidence>
<evidence type="ECO:0000256" key="21">
    <source>
        <dbReference type="PROSITE-ProRule" id="PRU00176"/>
    </source>
</evidence>
<dbReference type="InterPro" id="IPR045859">
    <property type="entry name" value="RING-HC_PEX2"/>
</dbReference>
<keyword evidence="15" id="KW-0472">Membrane</keyword>
<evidence type="ECO:0000259" key="23">
    <source>
        <dbReference type="PROSITE" id="PS50089"/>
    </source>
</evidence>
<evidence type="ECO:0000256" key="19">
    <source>
        <dbReference type="ARBA" id="ARBA00034543"/>
    </source>
</evidence>
<feature type="domain" description="RRM" evidence="24">
    <location>
        <begin position="322"/>
        <end position="407"/>
    </location>
</feature>
<dbReference type="CDD" id="cd16526">
    <property type="entry name" value="RING-HC_PEX2"/>
    <property type="match status" value="1"/>
</dbReference>
<feature type="domain" description="RING-type" evidence="23">
    <location>
        <begin position="678"/>
        <end position="718"/>
    </location>
</feature>
<dbReference type="GO" id="GO:0071011">
    <property type="term" value="C:precatalytic spliceosome"/>
    <property type="evidence" value="ECO:0007669"/>
    <property type="project" value="TreeGrafter"/>
</dbReference>
<evidence type="ECO:0000256" key="4">
    <source>
        <dbReference type="ARBA" id="ARBA00005987"/>
    </source>
</evidence>
<dbReference type="WBParaSite" id="PSAMB.scaffold93size81355.g1694.t1">
    <property type="protein sequence ID" value="PSAMB.scaffold93size81355.g1694.t1"/>
    <property type="gene ID" value="PSAMB.scaffold93size81355.g1694"/>
</dbReference>
<keyword evidence="6" id="KW-0813">Transport</keyword>
<dbReference type="InterPro" id="IPR013083">
    <property type="entry name" value="Znf_RING/FYVE/PHD"/>
</dbReference>
<dbReference type="GO" id="GO:0015031">
    <property type="term" value="P:protein transport"/>
    <property type="evidence" value="ECO:0007669"/>
    <property type="project" value="UniProtKB-KW"/>
</dbReference>
<evidence type="ECO:0000256" key="20">
    <source>
        <dbReference type="PROSITE-ProRule" id="PRU00175"/>
    </source>
</evidence>
<evidence type="ECO:0000256" key="1">
    <source>
        <dbReference type="ARBA" id="ARBA00004123"/>
    </source>
</evidence>
<keyword evidence="13" id="KW-0653">Protein transport</keyword>
<dbReference type="PANTHER" id="PTHR13288">
    <property type="entry name" value="SPLICING FACTOR 45 SPF45"/>
    <property type="match status" value="1"/>
</dbReference>
<dbReference type="InterPro" id="IPR000467">
    <property type="entry name" value="G_patch_dom"/>
</dbReference>
<comment type="similarity">
    <text evidence="5">Belongs to the pex2/pex10/pex12 family.</text>
</comment>
<keyword evidence="11" id="KW-0862">Zinc</keyword>
<dbReference type="Pfam" id="PF00097">
    <property type="entry name" value="zf-C3HC4"/>
    <property type="match status" value="1"/>
</dbReference>
<dbReference type="InterPro" id="IPR035979">
    <property type="entry name" value="RBD_domain_sf"/>
</dbReference>
<evidence type="ECO:0000256" key="6">
    <source>
        <dbReference type="ARBA" id="ARBA00022448"/>
    </source>
</evidence>
<evidence type="ECO:0000256" key="14">
    <source>
        <dbReference type="ARBA" id="ARBA00022989"/>
    </source>
</evidence>
<evidence type="ECO:0000256" key="8">
    <source>
        <dbReference type="ARBA" id="ARBA00022692"/>
    </source>
</evidence>
<dbReference type="Gene3D" id="3.30.40.10">
    <property type="entry name" value="Zinc/RING finger domain, C3HC4 (zinc finger)"/>
    <property type="match status" value="1"/>
</dbReference>
<evidence type="ECO:0000256" key="13">
    <source>
        <dbReference type="ARBA" id="ARBA00022927"/>
    </source>
</evidence>
<dbReference type="GO" id="GO:0000380">
    <property type="term" value="P:alternative mRNA splicing, via spliceosome"/>
    <property type="evidence" value="ECO:0007669"/>
    <property type="project" value="TreeGrafter"/>
</dbReference>
<dbReference type="SUPFAM" id="SSF54928">
    <property type="entry name" value="RNA-binding domain, RBD"/>
    <property type="match status" value="1"/>
</dbReference>
<evidence type="ECO:0000256" key="2">
    <source>
        <dbReference type="ARBA" id="ARBA00004585"/>
    </source>
</evidence>
<dbReference type="SMART" id="SM00443">
    <property type="entry name" value="G_patch"/>
    <property type="match status" value="1"/>
</dbReference>
<dbReference type="InterPro" id="IPR003954">
    <property type="entry name" value="RRM_euk-type"/>
</dbReference>
<organism evidence="26 27">
    <name type="scientific">Plectus sambesii</name>
    <dbReference type="NCBI Taxonomy" id="2011161"/>
    <lineage>
        <taxon>Eukaryota</taxon>
        <taxon>Metazoa</taxon>
        <taxon>Ecdysozoa</taxon>
        <taxon>Nematoda</taxon>
        <taxon>Chromadorea</taxon>
        <taxon>Plectida</taxon>
        <taxon>Plectina</taxon>
        <taxon>Plectoidea</taxon>
        <taxon>Plectidae</taxon>
        <taxon>Plectus</taxon>
    </lineage>
</organism>
<evidence type="ECO:0000256" key="17">
    <source>
        <dbReference type="ARBA" id="ARBA00023187"/>
    </source>
</evidence>
<dbReference type="InterPro" id="IPR006845">
    <property type="entry name" value="Pex_N"/>
</dbReference>
<dbReference type="InterPro" id="IPR040052">
    <property type="entry name" value="RBM17"/>
</dbReference>
<dbReference type="PROSITE" id="PS50174">
    <property type="entry name" value="G_PATCH"/>
    <property type="match status" value="1"/>
</dbReference>
<dbReference type="AlphaFoldDB" id="A0A914XPP8"/>
<evidence type="ECO:0000256" key="18">
    <source>
        <dbReference type="ARBA" id="ARBA00023242"/>
    </source>
</evidence>
<dbReference type="Pfam" id="PF01585">
    <property type="entry name" value="G-patch"/>
    <property type="match status" value="1"/>
</dbReference>
<dbReference type="InterPro" id="IPR012677">
    <property type="entry name" value="Nucleotide-bd_a/b_plait_sf"/>
</dbReference>
<dbReference type="SMART" id="SM00184">
    <property type="entry name" value="RING"/>
    <property type="match status" value="1"/>
</dbReference>
<dbReference type="PROSITE" id="PS50102">
    <property type="entry name" value="RRM"/>
    <property type="match status" value="1"/>
</dbReference>
<dbReference type="InterPro" id="IPR017907">
    <property type="entry name" value="Znf_RING_CS"/>
</dbReference>
<evidence type="ECO:0000256" key="5">
    <source>
        <dbReference type="ARBA" id="ARBA00008704"/>
    </source>
</evidence>
<dbReference type="GO" id="GO:0003723">
    <property type="term" value="F:RNA binding"/>
    <property type="evidence" value="ECO:0007669"/>
    <property type="project" value="UniProtKB-UniRule"/>
</dbReference>
<keyword evidence="26" id="KW-1185">Reference proteome</keyword>
<dbReference type="PANTHER" id="PTHR13288:SF8">
    <property type="entry name" value="SPLICING FACTOR 45"/>
    <property type="match status" value="1"/>
</dbReference>
<evidence type="ECO:0000256" key="16">
    <source>
        <dbReference type="ARBA" id="ARBA00023140"/>
    </source>
</evidence>
<evidence type="ECO:0000256" key="12">
    <source>
        <dbReference type="ARBA" id="ARBA00022884"/>
    </source>
</evidence>
<keyword evidence="9" id="KW-0479">Metal-binding</keyword>
<feature type="compositionally biased region" description="Basic and acidic residues" evidence="22">
    <location>
        <begin position="177"/>
        <end position="204"/>
    </location>
</feature>
<evidence type="ECO:0000259" key="25">
    <source>
        <dbReference type="PROSITE" id="PS50174"/>
    </source>
</evidence>
<sequence>MSLYDGIPMDDPPAPPPPMRPPRTHAEAMPTEKKVKREEDAEPAASGATWSSAGLKLLQSQMHLKKAQATLAMREKQRYSSQPTTPVVPAVVDLSARCRDKAPAAGGTTPSLLKPRKALVLEDMPPLSFIPKAVKEDKVWLFGEVLLEDEYNPLIPSDYEKARRRRDEERTRIKVEERKRELEERDRQKTSRAHEEDEMEAAREAHKRTAGAAIAPPQALIEADSRQLEQPSAVPSFIPSFGSGSKGLGVAANIMSKMGYKEGSGLGRLGQGMSTALKVSQAGRGAGIIIHENDEAKAGFAMPWAPSDQSSAMSEALKQPTKILLLRNMVSLEDVDDELEPEVRDEMLKYGQVTNVIVFKMPQPICEEESVRIFVEFFNVAQAIKAFVDLNGRFFGGRSIRAGFYSIDSFLNMDYTLPVSYGERSEKGRMAKQQPIYRAQRVAQLDASTLDDDLRSILWDQLSRGIESLPIRVSSFIGRYDAELQAALAAAMWAVSLRRSGATLGQQSMDMRFVYFQQTPPAFTKNSYLLLSVVLPYILHRLPDWYSHLFVNADNDDGGGSTTVVERWCQRADRAMRLLHLFHFVAFLRFGGYQTALERLLSLRAVHTEQPTLGSIDFETMNRELLWHGFADALLFVLPFVNLRKLQSWVKIFRKHRNEEEEPGAVQSVVDARAMAACPVCGETPTVPAMAGCKHFFCYYCLRGSLLADVSFTCPLCDRSLDERNFTLFA</sequence>
<dbReference type="Proteomes" id="UP000887566">
    <property type="component" value="Unplaced"/>
</dbReference>
<dbReference type="GO" id="GO:0005778">
    <property type="term" value="C:peroxisomal membrane"/>
    <property type="evidence" value="ECO:0007669"/>
    <property type="project" value="UniProtKB-SubCell"/>
</dbReference>
<keyword evidence="18" id="KW-0539">Nucleus</keyword>
<evidence type="ECO:0000313" key="27">
    <source>
        <dbReference type="WBParaSite" id="PSAMB.scaffold93size81355.g1694.t1"/>
    </source>
</evidence>
<dbReference type="Pfam" id="PF04757">
    <property type="entry name" value="Pex2_Pex12"/>
    <property type="match status" value="1"/>
</dbReference>
<keyword evidence="10 20" id="KW-0863">Zinc-finger</keyword>
<feature type="compositionally biased region" description="Basic and acidic residues" evidence="22">
    <location>
        <begin position="24"/>
        <end position="39"/>
    </location>
</feature>
<dbReference type="InterPro" id="IPR034653">
    <property type="entry name" value="SPF45_RRM"/>
</dbReference>
<evidence type="ECO:0000256" key="22">
    <source>
        <dbReference type="SAM" id="MobiDB-lite"/>
    </source>
</evidence>
<keyword evidence="12 21" id="KW-0694">RNA-binding</keyword>
<dbReference type="GO" id="GO:0008270">
    <property type="term" value="F:zinc ion binding"/>
    <property type="evidence" value="ECO:0007669"/>
    <property type="project" value="UniProtKB-KW"/>
</dbReference>
<keyword evidence="14" id="KW-1133">Transmembrane helix</keyword>